<reference evidence="1 2" key="1">
    <citation type="submission" date="2015-03" db="EMBL/GenBank/DDBJ databases">
        <authorList>
            <person name="Abdul Halim M."/>
        </authorList>
    </citation>
    <scope>NUCLEOTIDE SEQUENCE [LARGE SCALE GENOMIC DNA]</scope>
    <source>
        <strain evidence="1 2">ATCC 35681</strain>
    </source>
</reference>
<protein>
    <submittedName>
        <fullName evidence="1">Uncharacterized protein</fullName>
    </submittedName>
</protein>
<gene>
    <name evidence="1" type="ORF">VK70_08795</name>
</gene>
<dbReference type="Proteomes" id="UP000034189">
    <property type="component" value="Chromosome"/>
</dbReference>
<dbReference type="OrthoDB" id="2090599at2"/>
<evidence type="ECO:0000313" key="1">
    <source>
        <dbReference type="EMBL" id="AKG34663.1"/>
    </source>
</evidence>
<evidence type="ECO:0000313" key="2">
    <source>
        <dbReference type="Proteomes" id="UP000034189"/>
    </source>
</evidence>
<dbReference type="HOGENOM" id="CLU_905685_0_0_9"/>
<name>A0A0F7F9T0_PAEDU</name>
<dbReference type="EMBL" id="CP011114">
    <property type="protein sequence ID" value="AKG34663.1"/>
    <property type="molecule type" value="Genomic_DNA"/>
</dbReference>
<dbReference type="PATRIC" id="fig|1333534.5.peg.1926"/>
<accession>A0A0F7F9T0</accession>
<sequence>MIKEIEIFEQTRANIDSRIKQLTTEVGQRKDQHEKAVSKYKDMMLEDSAGIKSYTTAELNKAKMRADELASEIGVAEERLQMVEAGKNEKLKTLIVDVQKGWEREIAKLNDKVTAVFEAAREHRAKLTLEIQKGHELYLQAKELLRELNQAEHIVGMNYDKRTNRLGVPEKPLVKELRDISYYSITDKCVIPHEDELIKAYQKGEVAAWIDHYAKTGEVVTNEALRKHDEKPIAKAIGGVKGVLEQVKRVIPKFGQEDIKSITIQSPDNRKAFERWKSENPDAHVVEVDGETSTQDALKIRYVPVKR</sequence>
<dbReference type="AlphaFoldDB" id="A0A0F7F9T0"/>
<reference evidence="1 2" key="2">
    <citation type="journal article" date="2016" name="Genome Announc.">
        <title>Genome Sequence of a Gram-Positive Diazotroph, Paenibacillus durus Type Strain ATCC 35681.</title>
        <authorList>
            <person name="Halim M.A."/>
            <person name="Rahman A.Y."/>
            <person name="Sim K.S."/>
            <person name="Yam H.C."/>
            <person name="Rahim A.A."/>
            <person name="Ghazali A.H."/>
            <person name="Najimudin N."/>
        </authorList>
    </citation>
    <scope>NUCLEOTIDE SEQUENCE [LARGE SCALE GENOMIC DNA]</scope>
    <source>
        <strain evidence="1 2">ATCC 35681</strain>
    </source>
</reference>
<organism evidence="1 2">
    <name type="scientific">Paenibacillus durus ATCC 35681</name>
    <dbReference type="NCBI Taxonomy" id="1333534"/>
    <lineage>
        <taxon>Bacteria</taxon>
        <taxon>Bacillati</taxon>
        <taxon>Bacillota</taxon>
        <taxon>Bacilli</taxon>
        <taxon>Bacillales</taxon>
        <taxon>Paenibacillaceae</taxon>
        <taxon>Paenibacillus</taxon>
    </lineage>
</organism>
<proteinExistence type="predicted"/>
<dbReference type="RefSeq" id="WP_025693901.1">
    <property type="nucleotide sequence ID" value="NZ_ASQQ01000039.1"/>
</dbReference>